<dbReference type="RefSeq" id="WP_258877702.1">
    <property type="nucleotide sequence ID" value="NZ_CP048914.1"/>
</dbReference>
<name>A0A7L7KSU7_9MOLU</name>
<accession>A0A7L7KSU7</accession>
<dbReference type="Pfam" id="PF13508">
    <property type="entry name" value="Acetyltransf_7"/>
    <property type="match status" value="1"/>
</dbReference>
<sequence length="266" mass="31142">MIRLCTETDRTNVLNYLYQNPSYNIFPIGDIEHFGFDSDFQHVYIEEDEHQQIISLLLRYREHGIFYTEKDVFNPAYLDIMKQHDLAYISGKTDIMKLVKPYLDNFDEKLEYFCATNKETVQVESINDPEIHLVQTTEDMGRLYDLLSLITEFGIFKKSKAEFIESKALSIQMGDTYFIEEDGQIVSTVAVTAETTINGMVVAVATHPDYRNRGYASRLMKRLLSRYLIEKEKDLCLFYDNPKAGAIYIRLGFEEIGMWSMFERRD</sequence>
<dbReference type="AlphaFoldDB" id="A0A7L7KSU7"/>
<dbReference type="CDD" id="cd04301">
    <property type="entry name" value="NAT_SF"/>
    <property type="match status" value="1"/>
</dbReference>
<dbReference type="InterPro" id="IPR016181">
    <property type="entry name" value="Acyl_CoA_acyltransferase"/>
</dbReference>
<dbReference type="SUPFAM" id="SSF55729">
    <property type="entry name" value="Acyl-CoA N-acyltransferases (Nat)"/>
    <property type="match status" value="1"/>
</dbReference>
<protein>
    <submittedName>
        <fullName evidence="2">GNAT family N-acetyltransferase</fullName>
    </submittedName>
</protein>
<evidence type="ECO:0000313" key="2">
    <source>
        <dbReference type="EMBL" id="QMS85890.1"/>
    </source>
</evidence>
<reference evidence="2 3" key="1">
    <citation type="submission" date="2020-02" db="EMBL/GenBank/DDBJ databases">
        <authorList>
            <person name="Zheng R.K."/>
            <person name="Sun C.M."/>
        </authorList>
    </citation>
    <scope>NUCLEOTIDE SEQUENCE [LARGE SCALE GENOMIC DNA]</scope>
    <source>
        <strain evidence="3">zrk13</strain>
    </source>
</reference>
<dbReference type="Gene3D" id="3.40.630.30">
    <property type="match status" value="1"/>
</dbReference>
<gene>
    <name evidence="2" type="ORF">G4Z02_09060</name>
</gene>
<organism evidence="2 3">
    <name type="scientific">Candidatus Xianfuyuplasma coldseepsis</name>
    <dbReference type="NCBI Taxonomy" id="2782163"/>
    <lineage>
        <taxon>Bacteria</taxon>
        <taxon>Bacillati</taxon>
        <taxon>Mycoplasmatota</taxon>
        <taxon>Mollicutes</taxon>
        <taxon>Candidatus Izemoplasmatales</taxon>
        <taxon>Candidatus Izemoplasmataceae</taxon>
        <taxon>Candidatus Xianfuyuplasma</taxon>
    </lineage>
</organism>
<keyword evidence="3" id="KW-1185">Reference proteome</keyword>
<dbReference type="InterPro" id="IPR000182">
    <property type="entry name" value="GNAT_dom"/>
</dbReference>
<dbReference type="GO" id="GO:0016747">
    <property type="term" value="F:acyltransferase activity, transferring groups other than amino-acyl groups"/>
    <property type="evidence" value="ECO:0007669"/>
    <property type="project" value="InterPro"/>
</dbReference>
<feature type="domain" description="N-acetyltransferase" evidence="1">
    <location>
        <begin position="129"/>
        <end position="266"/>
    </location>
</feature>
<dbReference type="PROSITE" id="PS51186">
    <property type="entry name" value="GNAT"/>
    <property type="match status" value="1"/>
</dbReference>
<proteinExistence type="predicted"/>
<keyword evidence="2" id="KW-0808">Transferase</keyword>
<dbReference type="EMBL" id="CP048914">
    <property type="protein sequence ID" value="QMS85890.1"/>
    <property type="molecule type" value="Genomic_DNA"/>
</dbReference>
<dbReference type="Proteomes" id="UP000514720">
    <property type="component" value="Chromosome"/>
</dbReference>
<evidence type="ECO:0000313" key="3">
    <source>
        <dbReference type="Proteomes" id="UP000514720"/>
    </source>
</evidence>
<dbReference type="KEGG" id="xcl:G4Z02_09060"/>
<evidence type="ECO:0000259" key="1">
    <source>
        <dbReference type="PROSITE" id="PS51186"/>
    </source>
</evidence>